<feature type="compositionally biased region" description="Basic and acidic residues" evidence="2">
    <location>
        <begin position="50"/>
        <end position="70"/>
    </location>
</feature>
<dbReference type="Proteomes" id="UP001374579">
    <property type="component" value="Unassembled WGS sequence"/>
</dbReference>
<evidence type="ECO:0000313" key="4">
    <source>
        <dbReference type="Proteomes" id="UP001374579"/>
    </source>
</evidence>
<dbReference type="AlphaFoldDB" id="A0AAN9GNZ8"/>
<dbReference type="PANTHER" id="PTHR31281:SF3">
    <property type="entry name" value="PROTEIN FAM219A"/>
    <property type="match status" value="1"/>
</dbReference>
<accession>A0AAN9GNZ8</accession>
<dbReference type="PANTHER" id="PTHR31281">
    <property type="entry name" value="PROTEIN FAM219A"/>
    <property type="match status" value="1"/>
</dbReference>
<gene>
    <name evidence="3" type="ORF">V1264_001602</name>
</gene>
<comment type="caution">
    <text evidence="3">The sequence shown here is derived from an EMBL/GenBank/DDBJ whole genome shotgun (WGS) entry which is preliminary data.</text>
</comment>
<feature type="region of interest" description="Disordered" evidence="2">
    <location>
        <begin position="1"/>
        <end position="108"/>
    </location>
</feature>
<evidence type="ECO:0000256" key="2">
    <source>
        <dbReference type="SAM" id="MobiDB-lite"/>
    </source>
</evidence>
<dbReference type="Pfam" id="PF15260">
    <property type="entry name" value="FAM219A"/>
    <property type="match status" value="1"/>
</dbReference>
<dbReference type="InterPro" id="IPR029339">
    <property type="entry name" value="FAM219"/>
</dbReference>
<evidence type="ECO:0008006" key="5">
    <source>
        <dbReference type="Google" id="ProtNLM"/>
    </source>
</evidence>
<dbReference type="EMBL" id="JBAMIC010000001">
    <property type="protein sequence ID" value="KAK7115787.1"/>
    <property type="molecule type" value="Genomic_DNA"/>
</dbReference>
<protein>
    <recommendedName>
        <fullName evidence="5">Protein FAM219A</fullName>
    </recommendedName>
</protein>
<sequence>MDSGMEDSGFDSDHKSQNGILDGAVAETSTENHTQPGDLGKSSSYKALKKTSELQKKIERQRDLARKSKTIDQQPKRGSHLLSRSRLSVPPVGTNRAKEVEFSPSGLSDQCQPLVTIVSDESSEEDEFDMPRFPRATQKEITEQLIKDGYNLDLEPDDEDLDLIPPRPLNERCTCCQMHNNCSVQ</sequence>
<feature type="compositionally biased region" description="Polar residues" evidence="2">
    <location>
        <begin position="27"/>
        <end position="45"/>
    </location>
</feature>
<proteinExistence type="inferred from homology"/>
<reference evidence="3 4" key="1">
    <citation type="submission" date="2024-02" db="EMBL/GenBank/DDBJ databases">
        <title>Chromosome-scale genome assembly of the rough periwinkle Littorina saxatilis.</title>
        <authorList>
            <person name="De Jode A."/>
            <person name="Faria R."/>
            <person name="Formenti G."/>
            <person name="Sims Y."/>
            <person name="Smith T.P."/>
            <person name="Tracey A."/>
            <person name="Wood J.M.D."/>
            <person name="Zagrodzka Z.B."/>
            <person name="Johannesson K."/>
            <person name="Butlin R.K."/>
            <person name="Leder E.H."/>
        </authorList>
    </citation>
    <scope>NUCLEOTIDE SEQUENCE [LARGE SCALE GENOMIC DNA]</scope>
    <source>
        <strain evidence="3">Snail1</strain>
        <tissue evidence="3">Muscle</tissue>
    </source>
</reference>
<keyword evidence="4" id="KW-1185">Reference proteome</keyword>
<organism evidence="3 4">
    <name type="scientific">Littorina saxatilis</name>
    <dbReference type="NCBI Taxonomy" id="31220"/>
    <lineage>
        <taxon>Eukaryota</taxon>
        <taxon>Metazoa</taxon>
        <taxon>Spiralia</taxon>
        <taxon>Lophotrochozoa</taxon>
        <taxon>Mollusca</taxon>
        <taxon>Gastropoda</taxon>
        <taxon>Caenogastropoda</taxon>
        <taxon>Littorinimorpha</taxon>
        <taxon>Littorinoidea</taxon>
        <taxon>Littorinidae</taxon>
        <taxon>Littorina</taxon>
    </lineage>
</organism>
<comment type="similarity">
    <text evidence="1">Belongs to the FAM219 family.</text>
</comment>
<feature type="compositionally biased region" description="Acidic residues" evidence="2">
    <location>
        <begin position="1"/>
        <end position="10"/>
    </location>
</feature>
<evidence type="ECO:0000256" key="1">
    <source>
        <dbReference type="ARBA" id="ARBA00010549"/>
    </source>
</evidence>
<evidence type="ECO:0000313" key="3">
    <source>
        <dbReference type="EMBL" id="KAK7115787.1"/>
    </source>
</evidence>
<name>A0AAN9GNZ8_9CAEN</name>